<accession>A0A1H0GZW2</accession>
<dbReference type="STRING" id="310781.SAMN05216259_107355"/>
<dbReference type="SUPFAM" id="SSF51679">
    <property type="entry name" value="Bacterial luciferase-like"/>
    <property type="match status" value="1"/>
</dbReference>
<dbReference type="Proteomes" id="UP000199341">
    <property type="component" value="Unassembled WGS sequence"/>
</dbReference>
<dbReference type="PANTHER" id="PTHR30137">
    <property type="entry name" value="LUCIFERASE-LIKE MONOOXYGENASE"/>
    <property type="match status" value="1"/>
</dbReference>
<evidence type="ECO:0000313" key="2">
    <source>
        <dbReference type="Proteomes" id="UP000199341"/>
    </source>
</evidence>
<dbReference type="GO" id="GO:0005829">
    <property type="term" value="C:cytosol"/>
    <property type="evidence" value="ECO:0007669"/>
    <property type="project" value="TreeGrafter"/>
</dbReference>
<dbReference type="EMBL" id="FNIE01000007">
    <property type="protein sequence ID" value="SDO12418.1"/>
    <property type="molecule type" value="Genomic_DNA"/>
</dbReference>
<dbReference type="GO" id="GO:0016705">
    <property type="term" value="F:oxidoreductase activity, acting on paired donors, with incorporation or reduction of molecular oxygen"/>
    <property type="evidence" value="ECO:0007669"/>
    <property type="project" value="InterPro"/>
</dbReference>
<evidence type="ECO:0000313" key="1">
    <source>
        <dbReference type="EMBL" id="SDO12418.1"/>
    </source>
</evidence>
<dbReference type="NCBIfam" id="TIGR03620">
    <property type="entry name" value="F420_MSMEG_4141"/>
    <property type="match status" value="1"/>
</dbReference>
<dbReference type="AlphaFoldDB" id="A0A1H0GZW2"/>
<keyword evidence="2" id="KW-1185">Reference proteome</keyword>
<dbReference type="InterPro" id="IPR036661">
    <property type="entry name" value="Luciferase-like_sf"/>
</dbReference>
<dbReference type="RefSeq" id="WP_093785521.1">
    <property type="nucleotide sequence ID" value="NZ_FNIE01000007.1"/>
</dbReference>
<sequence>MTLQTPDGIGRVGVWSGLLSRSDTQFQDEQKDAAAELDELGYGAIWLGRSPGVARAVPLLAATRRITVATGILSVWEHEAADVAAQVAELGEDAARFVLGLGVSHGPMTPGYARPLQKMAAFLDELDAAPVPVPRERRVLAALGPKMLALAAERSAGSHPYLVTPEHVARTRDALGPGKLLTPELGVVLDSDRMRARETARKFLAVYLGLPNYTNNWLRLGFTEDDLADGGSNRLLDGLLVLGDAVDVRTRVAAFHEAGADHVAIQVIRPDDTLPREEWRTLAAALPLA</sequence>
<dbReference type="PANTHER" id="PTHR30137:SF18">
    <property type="entry name" value="CONSERVED PROTEIN"/>
    <property type="match status" value="1"/>
</dbReference>
<dbReference type="InterPro" id="IPR050766">
    <property type="entry name" value="Bact_Lucif_Oxidored"/>
</dbReference>
<proteinExistence type="predicted"/>
<gene>
    <name evidence="1" type="ORF">SAMN05216259_107355</name>
</gene>
<name>A0A1H0GZW2_9ACTN</name>
<dbReference type="InterPro" id="IPR019922">
    <property type="entry name" value="Lucif-like_OxRdatse_MSMEG_4141"/>
</dbReference>
<protein>
    <submittedName>
        <fullName evidence="1">Probable F420-dependent oxidoreductase, MSMEG_4141 family</fullName>
    </submittedName>
</protein>
<dbReference type="OrthoDB" id="4760590at2"/>
<dbReference type="Gene3D" id="3.20.20.30">
    <property type="entry name" value="Luciferase-like domain"/>
    <property type="match status" value="1"/>
</dbReference>
<organism evidence="1 2">
    <name type="scientific">Actinacidiphila guanduensis</name>
    <dbReference type="NCBI Taxonomy" id="310781"/>
    <lineage>
        <taxon>Bacteria</taxon>
        <taxon>Bacillati</taxon>
        <taxon>Actinomycetota</taxon>
        <taxon>Actinomycetes</taxon>
        <taxon>Kitasatosporales</taxon>
        <taxon>Streptomycetaceae</taxon>
        <taxon>Actinacidiphila</taxon>
    </lineage>
</organism>
<reference evidence="1 2" key="1">
    <citation type="submission" date="2016-10" db="EMBL/GenBank/DDBJ databases">
        <authorList>
            <person name="de Groot N.N."/>
        </authorList>
    </citation>
    <scope>NUCLEOTIDE SEQUENCE [LARGE SCALE GENOMIC DNA]</scope>
    <source>
        <strain evidence="1 2">CGMCC 4.2022</strain>
    </source>
</reference>